<proteinExistence type="predicted"/>
<dbReference type="Proteomes" id="UP000784919">
    <property type="component" value="Unassembled WGS sequence"/>
</dbReference>
<keyword evidence="4" id="KW-1185">Reference proteome</keyword>
<accession>A0A9P7MQT2</accession>
<reference evidence="3 4" key="1">
    <citation type="journal article" date="2020" name="bioRxiv">
        <title>Whole genome comparisons of ergot fungi reveals the divergence and evolution of species within the genus Claviceps are the result of varying mechanisms driving genome evolution and host range expansion.</title>
        <authorList>
            <person name="Wyka S.A."/>
            <person name="Mondo S.J."/>
            <person name="Liu M."/>
            <person name="Dettman J."/>
            <person name="Nalam V."/>
            <person name="Broders K.D."/>
        </authorList>
    </citation>
    <scope>NUCLEOTIDE SEQUENCE</scope>
    <source>
        <strain evidence="3">CCC 1102</strain>
        <strain evidence="2 4">LM583</strain>
    </source>
</reference>
<organism evidence="3 5">
    <name type="scientific">Claviceps arundinis</name>
    <dbReference type="NCBI Taxonomy" id="1623583"/>
    <lineage>
        <taxon>Eukaryota</taxon>
        <taxon>Fungi</taxon>
        <taxon>Dikarya</taxon>
        <taxon>Ascomycota</taxon>
        <taxon>Pezizomycotina</taxon>
        <taxon>Sordariomycetes</taxon>
        <taxon>Hypocreomycetidae</taxon>
        <taxon>Hypocreales</taxon>
        <taxon>Clavicipitaceae</taxon>
        <taxon>Claviceps</taxon>
    </lineage>
</organism>
<evidence type="ECO:0000313" key="5">
    <source>
        <dbReference type="Proteomes" id="UP000784919"/>
    </source>
</evidence>
<protein>
    <submittedName>
        <fullName evidence="3">Uncharacterized protein</fullName>
    </submittedName>
</protein>
<name>A0A9P7MQT2_9HYPO</name>
<evidence type="ECO:0000313" key="2">
    <source>
        <dbReference type="EMBL" id="KAG5960431.1"/>
    </source>
</evidence>
<dbReference type="OrthoDB" id="4959034at2759"/>
<evidence type="ECO:0000313" key="3">
    <source>
        <dbReference type="EMBL" id="KAG5966607.1"/>
    </source>
</evidence>
<dbReference type="AlphaFoldDB" id="A0A9P7MQT2"/>
<dbReference type="EMBL" id="SRPS01000133">
    <property type="protein sequence ID" value="KAG5966607.1"/>
    <property type="molecule type" value="Genomic_DNA"/>
</dbReference>
<feature type="region of interest" description="Disordered" evidence="1">
    <location>
        <begin position="31"/>
        <end position="61"/>
    </location>
</feature>
<gene>
    <name evidence="3" type="ORF">E4U56_001240</name>
    <name evidence="2" type="ORF">E4U57_008218</name>
</gene>
<evidence type="ECO:0000313" key="4">
    <source>
        <dbReference type="Proteomes" id="UP000742024"/>
    </source>
</evidence>
<sequence>MPPKQWISEEDAARIRSLLAKGNKALAAASGVSNNEITKGQKSQNTQAAVPGSNSTKPPRK</sequence>
<dbReference type="Proteomes" id="UP000742024">
    <property type="component" value="Unassembled WGS sequence"/>
</dbReference>
<comment type="caution">
    <text evidence="3">The sequence shown here is derived from an EMBL/GenBank/DDBJ whole genome shotgun (WGS) entry which is preliminary data.</text>
</comment>
<dbReference type="EMBL" id="SRPR01000099">
    <property type="protein sequence ID" value="KAG5960431.1"/>
    <property type="molecule type" value="Genomic_DNA"/>
</dbReference>
<evidence type="ECO:0000256" key="1">
    <source>
        <dbReference type="SAM" id="MobiDB-lite"/>
    </source>
</evidence>
<feature type="compositionally biased region" description="Polar residues" evidence="1">
    <location>
        <begin position="32"/>
        <end position="61"/>
    </location>
</feature>